<accession>A0ABS6V6K5</accession>
<sequence length="172" mass="19008">MSARARLREETHEAHEALDAHFSAYDLSDRGDYGAFLLAHAAAFVPIEKALTEAGAERLFPQWREMVRARWLREDLEALGLEMPAPMTPPDFESDAAICGGAYVLEGSRLGGTVLKRAVGAGLPHAYLDHDPALRWPQFVAEIERLLHEDVDRVQAVASANAVFETFLRAAK</sequence>
<proteinExistence type="predicted"/>
<reference evidence="1 2" key="1">
    <citation type="submission" date="2021-07" db="EMBL/GenBank/DDBJ databases">
        <title>The draft genome sequence of Sphingomicrobium sp. B8.</title>
        <authorList>
            <person name="Mu L."/>
        </authorList>
    </citation>
    <scope>NUCLEOTIDE SEQUENCE [LARGE SCALE GENOMIC DNA]</scope>
    <source>
        <strain evidence="1 2">B8</strain>
    </source>
</reference>
<evidence type="ECO:0000313" key="1">
    <source>
        <dbReference type="EMBL" id="MBW0144698.1"/>
    </source>
</evidence>
<dbReference type="RefSeq" id="WP_218632664.1">
    <property type="nucleotide sequence ID" value="NZ_JAHVAH010000001.1"/>
</dbReference>
<organism evidence="1 2">
    <name type="scientific">Sphingomicrobium clamense</name>
    <dbReference type="NCBI Taxonomy" id="2851013"/>
    <lineage>
        <taxon>Bacteria</taxon>
        <taxon>Pseudomonadati</taxon>
        <taxon>Pseudomonadota</taxon>
        <taxon>Alphaproteobacteria</taxon>
        <taxon>Sphingomonadales</taxon>
        <taxon>Sphingomonadaceae</taxon>
        <taxon>Sphingomicrobium</taxon>
    </lineage>
</organism>
<keyword evidence="2" id="KW-1185">Reference proteome</keyword>
<evidence type="ECO:0000313" key="2">
    <source>
        <dbReference type="Proteomes" id="UP000698028"/>
    </source>
</evidence>
<dbReference type="Proteomes" id="UP000698028">
    <property type="component" value="Unassembled WGS sequence"/>
</dbReference>
<dbReference type="CDD" id="cd19166">
    <property type="entry name" value="HemeO-bac"/>
    <property type="match status" value="1"/>
</dbReference>
<dbReference type="EMBL" id="JAHVAH010000001">
    <property type="protein sequence ID" value="MBW0144698.1"/>
    <property type="molecule type" value="Genomic_DNA"/>
</dbReference>
<name>A0ABS6V6K5_9SPHN</name>
<protein>
    <submittedName>
        <fullName evidence="1">Biliverdin-producing heme oxygenase</fullName>
    </submittedName>
</protein>
<comment type="caution">
    <text evidence="1">The sequence shown here is derived from an EMBL/GenBank/DDBJ whole genome shotgun (WGS) entry which is preliminary data.</text>
</comment>
<gene>
    <name evidence="1" type="ORF">KTQ36_05245</name>
</gene>